<dbReference type="STRING" id="546271.Selsp_2078"/>
<accession>C9LYJ4</accession>
<dbReference type="AlphaFoldDB" id="C9LYJ4"/>
<feature type="transmembrane region" description="Helical" evidence="1">
    <location>
        <begin position="170"/>
        <end position="193"/>
    </location>
</feature>
<feature type="transmembrane region" description="Helical" evidence="1">
    <location>
        <begin position="352"/>
        <end position="373"/>
    </location>
</feature>
<feature type="transmembrane region" description="Helical" evidence="1">
    <location>
        <begin position="428"/>
        <end position="445"/>
    </location>
</feature>
<sequence length="448" mass="49018">MRPADAGPLCKKGLFFMLLLYRLHRWISAICAAFFLLLCLTGLPLLFKEEITQWNRVEPLPHAESSSYHALWQGTSAGLDKVLEENPDKKVQAISAMPEHGLLLYRIAAKDSHGRTGRMSMGGTQIAYSPMTEQAVPWRSGAVKSPAVASLMHTLHILHLRLAMGQGGMIFLGIMCFLSFLSILGGLLLYPTFMRRRLFGGTRGGVSAGSSFDWHNFLGVVTAVWAGLLTLSGVAIVIFSVGYGAYLADVDAHAPQGDAASVRYEDMLAYAKEAFPGQDVLSMEAATGKLPATLYLTDVAHPAMFMGQKVLFSRTADGELLHFTEPLPRYLAVCASLLDLHIHNHSTILLKLFWALLDILTITVIVTGFLGWWRRCHRQKERRPVFADGRGRSLMASVWKLPALLAGLSLIGMTAPLSDTFLGNTGGALAWLLVLAVSLAAWLFAKRP</sequence>
<feature type="transmembrane region" description="Helical" evidence="1">
    <location>
        <begin position="394"/>
        <end position="416"/>
    </location>
</feature>
<feature type="transmembrane region" description="Helical" evidence="1">
    <location>
        <begin position="26"/>
        <end position="47"/>
    </location>
</feature>
<dbReference type="Proteomes" id="UP000003505">
    <property type="component" value="Unassembled WGS sequence"/>
</dbReference>
<dbReference type="PANTHER" id="PTHR34219:SF3">
    <property type="entry name" value="BLL7967 PROTEIN"/>
    <property type="match status" value="1"/>
</dbReference>
<protein>
    <submittedName>
        <fullName evidence="2">PepSY domain protein</fullName>
    </submittedName>
</protein>
<name>C9LYJ4_SELS3</name>
<dbReference type="Pfam" id="PF03929">
    <property type="entry name" value="PepSY_TM"/>
    <property type="match status" value="1"/>
</dbReference>
<dbReference type="InterPro" id="IPR005625">
    <property type="entry name" value="PepSY-ass_TM"/>
</dbReference>
<keyword evidence="1" id="KW-0472">Membrane</keyword>
<evidence type="ECO:0000313" key="3">
    <source>
        <dbReference type="Proteomes" id="UP000003505"/>
    </source>
</evidence>
<evidence type="ECO:0000313" key="2">
    <source>
        <dbReference type="EMBL" id="EEX76060.1"/>
    </source>
</evidence>
<organism evidence="2 3">
    <name type="scientific">Selenomonas sputigena (strain ATCC 35185 / DSM 20758 / CCUG 44933 / VPI D19B-28)</name>
    <dbReference type="NCBI Taxonomy" id="546271"/>
    <lineage>
        <taxon>Bacteria</taxon>
        <taxon>Bacillati</taxon>
        <taxon>Bacillota</taxon>
        <taxon>Negativicutes</taxon>
        <taxon>Selenomonadales</taxon>
        <taxon>Selenomonadaceae</taxon>
        <taxon>Selenomonas</taxon>
    </lineage>
</organism>
<reference evidence="2 3" key="1">
    <citation type="submission" date="2009-09" db="EMBL/GenBank/DDBJ databases">
        <authorList>
            <person name="Weinstock G."/>
            <person name="Sodergren E."/>
            <person name="Clifton S."/>
            <person name="Fulton L."/>
            <person name="Fulton B."/>
            <person name="Courtney L."/>
            <person name="Fronick C."/>
            <person name="Harrison M."/>
            <person name="Strong C."/>
            <person name="Farmer C."/>
            <person name="Delahaunty K."/>
            <person name="Markovic C."/>
            <person name="Hall O."/>
            <person name="Minx P."/>
            <person name="Tomlinson C."/>
            <person name="Mitreva M."/>
            <person name="Nelson J."/>
            <person name="Hou S."/>
            <person name="Wollam A."/>
            <person name="Pepin K.H."/>
            <person name="Johnson M."/>
            <person name="Bhonagiri V."/>
            <person name="Nash W.E."/>
            <person name="Warren W."/>
            <person name="Chinwalla A."/>
            <person name="Mardis E.R."/>
            <person name="Wilson R.K."/>
        </authorList>
    </citation>
    <scope>NUCLEOTIDE SEQUENCE [LARGE SCALE GENOMIC DNA]</scope>
    <source>
        <strain evidence="3">ATCC 35185 / DSM 20758 / VPI D19B-28</strain>
    </source>
</reference>
<gene>
    <name evidence="2" type="ORF">SELSPUOL_02555</name>
</gene>
<evidence type="ECO:0000256" key="1">
    <source>
        <dbReference type="SAM" id="Phobius"/>
    </source>
</evidence>
<proteinExistence type="predicted"/>
<dbReference type="eggNOG" id="COG3182">
    <property type="taxonomic scope" value="Bacteria"/>
</dbReference>
<keyword evidence="1" id="KW-1133">Transmembrane helix</keyword>
<keyword evidence="1" id="KW-0812">Transmembrane</keyword>
<dbReference type="EMBL" id="ACKP02000054">
    <property type="protein sequence ID" value="EEX76060.1"/>
    <property type="molecule type" value="Genomic_DNA"/>
</dbReference>
<dbReference type="PANTHER" id="PTHR34219">
    <property type="entry name" value="IRON-REGULATED INNER MEMBRANE PROTEIN-RELATED"/>
    <property type="match status" value="1"/>
</dbReference>
<feature type="transmembrane region" description="Helical" evidence="1">
    <location>
        <begin position="214"/>
        <end position="239"/>
    </location>
</feature>
<comment type="caution">
    <text evidence="2">The sequence shown here is derived from an EMBL/GenBank/DDBJ whole genome shotgun (WGS) entry which is preliminary data.</text>
</comment>